<reference evidence="1" key="1">
    <citation type="submission" date="2020-05" db="EMBL/GenBank/DDBJ databases">
        <authorList>
            <person name="Chiriac C."/>
            <person name="Salcher M."/>
            <person name="Ghai R."/>
            <person name="Kavagutti S V."/>
        </authorList>
    </citation>
    <scope>NUCLEOTIDE SEQUENCE</scope>
</reference>
<organism evidence="1">
    <name type="scientific">uncultured Caudovirales phage</name>
    <dbReference type="NCBI Taxonomy" id="2100421"/>
    <lineage>
        <taxon>Viruses</taxon>
        <taxon>Duplodnaviria</taxon>
        <taxon>Heunggongvirae</taxon>
        <taxon>Uroviricota</taxon>
        <taxon>Caudoviricetes</taxon>
        <taxon>Peduoviridae</taxon>
        <taxon>Maltschvirus</taxon>
        <taxon>Maltschvirus maltsch</taxon>
    </lineage>
</organism>
<sequence length="111" mass="12736">MKSNATKEYYFTADWYGYKKKTGAEGVEYTEYTQVPQEVAITLAVNITGDLVIDSETKMQINSYLKNLRDRAGDEIYTDGEWQIVQTQPLIDPMGYKDGYRYRAKIIAGDI</sequence>
<proteinExistence type="predicted"/>
<dbReference type="EMBL" id="LR797168">
    <property type="protein sequence ID" value="CAB4191009.1"/>
    <property type="molecule type" value="Genomic_DNA"/>
</dbReference>
<accession>A0A6J5R266</accession>
<gene>
    <name evidence="1" type="ORF">UFOVP1212_4</name>
</gene>
<evidence type="ECO:0000313" key="1">
    <source>
        <dbReference type="EMBL" id="CAB4191009.1"/>
    </source>
</evidence>
<protein>
    <submittedName>
        <fullName evidence="1">Uncharacterized protein</fullName>
    </submittedName>
</protein>
<name>A0A6J5R266_9CAUD</name>